<dbReference type="STRING" id="1802061.A3A93_01090"/>
<name>A0A1F7IRA3_9BACT</name>
<evidence type="ECO:0000313" key="1">
    <source>
        <dbReference type="EMBL" id="OGK45887.1"/>
    </source>
</evidence>
<proteinExistence type="predicted"/>
<organism evidence="1 2">
    <name type="scientific">Candidatus Roizmanbacteria bacterium RIFCSPLOWO2_01_FULL_38_12</name>
    <dbReference type="NCBI Taxonomy" id="1802061"/>
    <lineage>
        <taxon>Bacteria</taxon>
        <taxon>Candidatus Roizmaniibacteriota</taxon>
    </lineage>
</organism>
<comment type="caution">
    <text evidence="1">The sequence shown here is derived from an EMBL/GenBank/DDBJ whole genome shotgun (WGS) entry which is preliminary data.</text>
</comment>
<evidence type="ECO:0000313" key="2">
    <source>
        <dbReference type="Proteomes" id="UP000177141"/>
    </source>
</evidence>
<accession>A0A1F7IRA3</accession>
<sequence length="191" mass="21643">MSVPIDARTSSPVILQSQSILEQRGIEFDHSITANISHGVDRIFSQFCNMTPKELAFQARVGDEIQNMIMNYGGSNNLIAHSIGMEALDHFGTMLYTHGMQGSQTVVENPEYAVKLQEGVNKSLTLALKAVEITLTFQETRDPKILTDYFDTMIEQLTESLQELEPNANKLRNYLKADKERYEKLRSRVEL</sequence>
<gene>
    <name evidence="1" type="ORF">A3A93_01090</name>
</gene>
<dbReference type="AlphaFoldDB" id="A0A1F7IRA3"/>
<reference evidence="1 2" key="1">
    <citation type="journal article" date="2016" name="Nat. Commun.">
        <title>Thousands of microbial genomes shed light on interconnected biogeochemical processes in an aquifer system.</title>
        <authorList>
            <person name="Anantharaman K."/>
            <person name="Brown C.T."/>
            <person name="Hug L.A."/>
            <person name="Sharon I."/>
            <person name="Castelle C.J."/>
            <person name="Probst A.J."/>
            <person name="Thomas B.C."/>
            <person name="Singh A."/>
            <person name="Wilkins M.J."/>
            <person name="Karaoz U."/>
            <person name="Brodie E.L."/>
            <person name="Williams K.H."/>
            <person name="Hubbard S.S."/>
            <person name="Banfield J.F."/>
        </authorList>
    </citation>
    <scope>NUCLEOTIDE SEQUENCE [LARGE SCALE GENOMIC DNA]</scope>
</reference>
<dbReference type="Proteomes" id="UP000177141">
    <property type="component" value="Unassembled WGS sequence"/>
</dbReference>
<protein>
    <submittedName>
        <fullName evidence="1">Uncharacterized protein</fullName>
    </submittedName>
</protein>
<dbReference type="EMBL" id="MGAL01000046">
    <property type="protein sequence ID" value="OGK45887.1"/>
    <property type="molecule type" value="Genomic_DNA"/>
</dbReference>